<gene>
    <name evidence="2" type="ORF">QO015_001948</name>
</gene>
<keyword evidence="3" id="KW-1185">Reference proteome</keyword>
<feature type="domain" description="DUF2460" evidence="1">
    <location>
        <begin position="4"/>
        <end position="211"/>
    </location>
</feature>
<dbReference type="Proteomes" id="UP001223743">
    <property type="component" value="Unassembled WGS sequence"/>
</dbReference>
<evidence type="ECO:0000313" key="2">
    <source>
        <dbReference type="EMBL" id="MDQ0516335.1"/>
    </source>
</evidence>
<name>A0ABU0M5V7_9HYPH</name>
<accession>A0ABU0M5V7</accession>
<comment type="caution">
    <text evidence="2">The sequence shown here is derived from an EMBL/GenBank/DDBJ whole genome shotgun (WGS) entry which is preliminary data.</text>
</comment>
<organism evidence="2 3">
    <name type="scientific">Kaistia geumhonensis</name>
    <dbReference type="NCBI Taxonomy" id="410839"/>
    <lineage>
        <taxon>Bacteria</taxon>
        <taxon>Pseudomonadati</taxon>
        <taxon>Pseudomonadota</taxon>
        <taxon>Alphaproteobacteria</taxon>
        <taxon>Hyphomicrobiales</taxon>
        <taxon>Kaistiaceae</taxon>
        <taxon>Kaistia</taxon>
    </lineage>
</organism>
<proteinExistence type="predicted"/>
<dbReference type="Pfam" id="PF09343">
    <property type="entry name" value="DUF2460"/>
    <property type="match status" value="1"/>
</dbReference>
<dbReference type="InterPro" id="IPR011740">
    <property type="entry name" value="DUF2460"/>
</dbReference>
<evidence type="ECO:0000259" key="1">
    <source>
        <dbReference type="Pfam" id="PF09343"/>
    </source>
</evidence>
<dbReference type="EMBL" id="JAUSWJ010000001">
    <property type="protein sequence ID" value="MDQ0516335.1"/>
    <property type="molecule type" value="Genomic_DNA"/>
</dbReference>
<dbReference type="NCBIfam" id="TIGR02217">
    <property type="entry name" value="chp_TIGR02217"/>
    <property type="match status" value="1"/>
</dbReference>
<dbReference type="RefSeq" id="WP_266279736.1">
    <property type="nucleotide sequence ID" value="NZ_JAPKNF010000001.1"/>
</dbReference>
<reference evidence="2 3" key="1">
    <citation type="submission" date="2023-07" db="EMBL/GenBank/DDBJ databases">
        <title>Genomic Encyclopedia of Type Strains, Phase IV (KMG-IV): sequencing the most valuable type-strain genomes for metagenomic binning, comparative biology and taxonomic classification.</title>
        <authorList>
            <person name="Goeker M."/>
        </authorList>
    </citation>
    <scope>NUCLEOTIDE SEQUENCE [LARGE SCALE GENOMIC DNA]</scope>
    <source>
        <strain evidence="2 3">B1-1</strain>
    </source>
</reference>
<sequence length="212" mass="23036">MAFHDVRFPVRIAFGSTGGPERKTEIVTTGSGGEERNAVWANSRRKYNAGYGATSISDIHKIITFFEARGGRLNGFRFKDWLDYKSVSPDAAIAPTDQLIGTGTGALATFQLRKTYTSGAQSWARTIQKPVSGTVRVAVNGVEKTSGTHFNVDHSTGIVTFTGGNIPTAGQDVRAGFEFDVPVRFDVDFLSINLAHFRVGEVPDIPLIEIRP</sequence>
<protein>
    <submittedName>
        <fullName evidence="2">Uncharacterized protein (TIGR02217 family)</fullName>
    </submittedName>
</protein>
<evidence type="ECO:0000313" key="3">
    <source>
        <dbReference type="Proteomes" id="UP001223743"/>
    </source>
</evidence>